<keyword evidence="3" id="KW-1185">Reference proteome</keyword>
<dbReference type="Proteomes" id="UP000282957">
    <property type="component" value="Unassembled WGS sequence"/>
</dbReference>
<protein>
    <submittedName>
        <fullName evidence="2">Uncharacterized protein</fullName>
    </submittedName>
</protein>
<name>A0A437MMT3_9PROT</name>
<comment type="caution">
    <text evidence="2">The sequence shown here is derived from an EMBL/GenBank/DDBJ whole genome shotgun (WGS) entry which is preliminary data.</text>
</comment>
<sequence length="135" mass="14158">MRVLLAIPVVLLAACSDTAPPPASALVGAPPPPPSRFDGVWSGTMTRVYADQRASCGPESFPMTMTIAQGRARAGLPGQGPAGGTVLADNTMILRGNLDASERAPGRFNDNTFSARYQTRICAWEMRLTRSGAPG</sequence>
<reference evidence="2 3" key="1">
    <citation type="submission" date="2019-01" db="EMBL/GenBank/DDBJ databases">
        <authorList>
            <person name="Chen W.-M."/>
        </authorList>
    </citation>
    <scope>NUCLEOTIDE SEQUENCE [LARGE SCALE GENOMIC DNA]</scope>
    <source>
        <strain evidence="2 3">CCP-6</strain>
    </source>
</reference>
<proteinExistence type="predicted"/>
<feature type="signal peptide" evidence="1">
    <location>
        <begin position="1"/>
        <end position="25"/>
    </location>
</feature>
<dbReference type="RefSeq" id="WP_127785497.1">
    <property type="nucleotide sequence ID" value="NZ_SACL01000001.1"/>
</dbReference>
<keyword evidence="1" id="KW-0732">Signal</keyword>
<evidence type="ECO:0000256" key="1">
    <source>
        <dbReference type="SAM" id="SignalP"/>
    </source>
</evidence>
<evidence type="ECO:0000313" key="3">
    <source>
        <dbReference type="Proteomes" id="UP000282957"/>
    </source>
</evidence>
<dbReference type="EMBL" id="SACL01000001">
    <property type="protein sequence ID" value="RVT98951.1"/>
    <property type="molecule type" value="Genomic_DNA"/>
</dbReference>
<feature type="chain" id="PRO_5019478883" evidence="1">
    <location>
        <begin position="26"/>
        <end position="135"/>
    </location>
</feature>
<evidence type="ECO:0000313" key="2">
    <source>
        <dbReference type="EMBL" id="RVT98951.1"/>
    </source>
</evidence>
<accession>A0A437MMT3</accession>
<dbReference type="PROSITE" id="PS51257">
    <property type="entry name" value="PROKAR_LIPOPROTEIN"/>
    <property type="match status" value="1"/>
</dbReference>
<dbReference type="AlphaFoldDB" id="A0A437MMT3"/>
<organism evidence="2 3">
    <name type="scientific">Rhodovarius crocodyli</name>
    <dbReference type="NCBI Taxonomy" id="1979269"/>
    <lineage>
        <taxon>Bacteria</taxon>
        <taxon>Pseudomonadati</taxon>
        <taxon>Pseudomonadota</taxon>
        <taxon>Alphaproteobacteria</taxon>
        <taxon>Acetobacterales</taxon>
        <taxon>Roseomonadaceae</taxon>
        <taxon>Rhodovarius</taxon>
    </lineage>
</organism>
<dbReference type="OrthoDB" id="9841509at2"/>
<gene>
    <name evidence="2" type="ORF">EOD42_02240</name>
</gene>